<dbReference type="EMBL" id="LT629749">
    <property type="protein sequence ID" value="SDS86998.1"/>
    <property type="molecule type" value="Genomic_DNA"/>
</dbReference>
<feature type="compositionally biased region" description="Low complexity" evidence="2">
    <location>
        <begin position="396"/>
        <end position="405"/>
    </location>
</feature>
<evidence type="ECO:0000313" key="3">
    <source>
        <dbReference type="EMBL" id="SDS86998.1"/>
    </source>
</evidence>
<organism evidence="3 4">
    <name type="scientific">Friedmanniella luteola</name>
    <dbReference type="NCBI Taxonomy" id="546871"/>
    <lineage>
        <taxon>Bacteria</taxon>
        <taxon>Bacillati</taxon>
        <taxon>Actinomycetota</taxon>
        <taxon>Actinomycetes</taxon>
        <taxon>Propionibacteriales</taxon>
        <taxon>Nocardioidaceae</taxon>
        <taxon>Friedmanniella</taxon>
    </lineage>
</organism>
<accession>A0A1H1VPX8</accession>
<dbReference type="STRING" id="546871.SAMN04488543_2546"/>
<evidence type="ECO:0000256" key="2">
    <source>
        <dbReference type="SAM" id="MobiDB-lite"/>
    </source>
</evidence>
<dbReference type="RefSeq" id="WP_197677015.1">
    <property type="nucleotide sequence ID" value="NZ_LT629749.1"/>
</dbReference>
<dbReference type="Proteomes" id="UP000199092">
    <property type="component" value="Chromosome I"/>
</dbReference>
<keyword evidence="4" id="KW-1185">Reference proteome</keyword>
<protein>
    <submittedName>
        <fullName evidence="3">Uncharacterized protein</fullName>
    </submittedName>
</protein>
<sequence>MSLPAAAPTGGPGTDAVTVAPVAPGRLGVPLTVEEAARYLPALERWSAARRTELDALDKAALASPQGSGATPDLLLSLALWKAVADRAALLTATWAGGRVGAVERERLSTLVWGRLDTRVTAPGTPSGLLETAAGLAVSLPEACRLSDALVASLRVRLGLDLSAAEVTARLRALRAQLERIREQVGTEPAGRHQQEGAATAARLARRLADVRDKAGRGGDVDGLLGPLEIEASTAERDLIVGAARRREAASRLERARGLRTELEAREAALAQLVQQCVATVDPAPRYAVPDVSVLGPVPNTPAALDAYLDRLEQVSRAMSVVQGAYGQALRDHEELVARLDALRAKATALGVAEQPDLRRGHALAAETLERRPCPMGIAQQLVALYLSYLGAATAPPRPRTATLDRTPRPEERHP</sequence>
<dbReference type="AlphaFoldDB" id="A0A1H1VPX8"/>
<reference evidence="3 4" key="1">
    <citation type="submission" date="2016-10" db="EMBL/GenBank/DDBJ databases">
        <authorList>
            <person name="de Groot N.N."/>
        </authorList>
    </citation>
    <scope>NUCLEOTIDE SEQUENCE [LARGE SCALE GENOMIC DNA]</scope>
    <source>
        <strain evidence="3 4">DSM 21741</strain>
    </source>
</reference>
<feature type="coiled-coil region" evidence="1">
    <location>
        <begin position="246"/>
        <end position="276"/>
    </location>
</feature>
<keyword evidence="1" id="KW-0175">Coiled coil</keyword>
<feature type="compositionally biased region" description="Basic and acidic residues" evidence="2">
    <location>
        <begin position="406"/>
        <end position="415"/>
    </location>
</feature>
<evidence type="ECO:0000256" key="1">
    <source>
        <dbReference type="SAM" id="Coils"/>
    </source>
</evidence>
<feature type="region of interest" description="Disordered" evidence="2">
    <location>
        <begin position="396"/>
        <end position="415"/>
    </location>
</feature>
<evidence type="ECO:0000313" key="4">
    <source>
        <dbReference type="Proteomes" id="UP000199092"/>
    </source>
</evidence>
<gene>
    <name evidence="3" type="ORF">SAMN04488543_2546</name>
</gene>
<proteinExistence type="predicted"/>
<name>A0A1H1VPX8_9ACTN</name>